<reference evidence="1" key="1">
    <citation type="submission" date="2022-03" db="EMBL/GenBank/DDBJ databases">
        <authorList>
            <person name="Tunstrom K."/>
        </authorList>
    </citation>
    <scope>NUCLEOTIDE SEQUENCE</scope>
</reference>
<sequence>MYQDYLVLLCKDQIQVIKSFASETEYDENDSGNGLLTPKKIRLACGDAKLKKQKHQIQKYPVKGERDPQYCAWHGPDSASNTKASCMTWCNVILIADI</sequence>
<name>A0AAU9VAD0_EUPED</name>
<keyword evidence="2" id="KW-1185">Reference proteome</keyword>
<protein>
    <submittedName>
        <fullName evidence="1">Uncharacterized protein</fullName>
    </submittedName>
</protein>
<comment type="caution">
    <text evidence="1">The sequence shown here is derived from an EMBL/GenBank/DDBJ whole genome shotgun (WGS) entry which is preliminary data.</text>
</comment>
<evidence type="ECO:0000313" key="2">
    <source>
        <dbReference type="Proteomes" id="UP001153954"/>
    </source>
</evidence>
<organism evidence="1 2">
    <name type="scientific">Euphydryas editha</name>
    <name type="common">Edith's checkerspot</name>
    <dbReference type="NCBI Taxonomy" id="104508"/>
    <lineage>
        <taxon>Eukaryota</taxon>
        <taxon>Metazoa</taxon>
        <taxon>Ecdysozoa</taxon>
        <taxon>Arthropoda</taxon>
        <taxon>Hexapoda</taxon>
        <taxon>Insecta</taxon>
        <taxon>Pterygota</taxon>
        <taxon>Neoptera</taxon>
        <taxon>Endopterygota</taxon>
        <taxon>Lepidoptera</taxon>
        <taxon>Glossata</taxon>
        <taxon>Ditrysia</taxon>
        <taxon>Papilionoidea</taxon>
        <taxon>Nymphalidae</taxon>
        <taxon>Nymphalinae</taxon>
        <taxon>Euphydryas</taxon>
    </lineage>
</organism>
<evidence type="ECO:0000313" key="1">
    <source>
        <dbReference type="EMBL" id="CAH2108966.1"/>
    </source>
</evidence>
<proteinExistence type="predicted"/>
<gene>
    <name evidence="1" type="ORF">EEDITHA_LOCUS22855</name>
</gene>
<accession>A0AAU9VAD0</accession>
<dbReference type="Proteomes" id="UP001153954">
    <property type="component" value="Unassembled WGS sequence"/>
</dbReference>
<dbReference type="EMBL" id="CAKOGL010000045">
    <property type="protein sequence ID" value="CAH2108966.1"/>
    <property type="molecule type" value="Genomic_DNA"/>
</dbReference>
<dbReference type="AlphaFoldDB" id="A0AAU9VAD0"/>